<reference evidence="2" key="1">
    <citation type="submission" date="2015-03" db="EMBL/GenBank/DDBJ databases">
        <authorList>
            <person name="Urmite Genomes"/>
        </authorList>
    </citation>
    <scope>NUCLEOTIDE SEQUENCE [LARGE SCALE GENOMIC DNA]</scope>
    <source>
        <strain evidence="2">FF10</strain>
    </source>
</reference>
<proteinExistence type="predicted"/>
<accession>A0A0E4CTF0</accession>
<evidence type="ECO:0008006" key="3">
    <source>
        <dbReference type="Google" id="ProtNLM"/>
    </source>
</evidence>
<dbReference type="OrthoDB" id="3685824at2"/>
<gene>
    <name evidence="1" type="ORF">BN1356_02022</name>
</gene>
<dbReference type="STRING" id="1608583.BN1356_02022"/>
<evidence type="ECO:0000313" key="2">
    <source>
        <dbReference type="Proteomes" id="UP000198604"/>
    </source>
</evidence>
<sequence>MDKTIKTELGNIQKVKVEKMYFLYTEVANDPESQQAAWPQFEASFPSLTGRKMFGLDYDDRKAYRVCSLVLDQDEGETYGLDQFEFEGGDYMRLRLNFEPPKLYEMIGPAYGLLIGQYEDSIDWSLPFIEQYKAHNILDIMVPVKGEE</sequence>
<name>A0A0E4CTF0_9STRE</name>
<organism evidence="1 2">
    <name type="scientific">Streptococcus varani</name>
    <dbReference type="NCBI Taxonomy" id="1608583"/>
    <lineage>
        <taxon>Bacteria</taxon>
        <taxon>Bacillati</taxon>
        <taxon>Bacillota</taxon>
        <taxon>Bacilli</taxon>
        <taxon>Lactobacillales</taxon>
        <taxon>Streptococcaceae</taxon>
        <taxon>Streptococcus</taxon>
    </lineage>
</organism>
<keyword evidence="2" id="KW-1185">Reference proteome</keyword>
<dbReference type="RefSeq" id="WP_093651206.1">
    <property type="nucleotide sequence ID" value="NZ_CTEN01000004.1"/>
</dbReference>
<dbReference type="EMBL" id="CTEN01000004">
    <property type="protein sequence ID" value="CQR25680.1"/>
    <property type="molecule type" value="Genomic_DNA"/>
</dbReference>
<dbReference type="Proteomes" id="UP000198604">
    <property type="component" value="Unassembled WGS sequence"/>
</dbReference>
<dbReference type="AlphaFoldDB" id="A0A0E4CTF0"/>
<evidence type="ECO:0000313" key="1">
    <source>
        <dbReference type="EMBL" id="CQR25680.1"/>
    </source>
</evidence>
<protein>
    <recommendedName>
        <fullName evidence="3">AraC family transcriptional regulator</fullName>
    </recommendedName>
</protein>